<comment type="caution">
    <text evidence="11">The sequence shown here is derived from an EMBL/GenBank/DDBJ whole genome shotgun (WGS) entry which is preliminary data.</text>
</comment>
<evidence type="ECO:0000256" key="5">
    <source>
        <dbReference type="ARBA" id="ARBA00022989"/>
    </source>
</evidence>
<keyword evidence="5 7" id="KW-1133">Transmembrane helix</keyword>
<dbReference type="RefSeq" id="WP_157387495.1">
    <property type="nucleotide sequence ID" value="NZ_WRPP01000002.1"/>
</dbReference>
<dbReference type="SUPFAM" id="SSF82861">
    <property type="entry name" value="Mechanosensitive channel protein MscS (YggB), transmembrane region"/>
    <property type="match status" value="1"/>
</dbReference>
<feature type="transmembrane region" description="Helical" evidence="7">
    <location>
        <begin position="6"/>
        <end position="28"/>
    </location>
</feature>
<dbReference type="InterPro" id="IPR023408">
    <property type="entry name" value="MscS_beta-dom_sf"/>
</dbReference>
<dbReference type="AlphaFoldDB" id="A0A7K1UUN9"/>
<dbReference type="PANTHER" id="PTHR30566">
    <property type="entry name" value="YNAI-RELATED MECHANOSENSITIVE ION CHANNEL"/>
    <property type="match status" value="1"/>
</dbReference>
<dbReference type="SUPFAM" id="SSF50182">
    <property type="entry name" value="Sm-like ribonucleoproteins"/>
    <property type="match status" value="1"/>
</dbReference>
<dbReference type="Proteomes" id="UP000466794">
    <property type="component" value="Unassembled WGS sequence"/>
</dbReference>
<evidence type="ECO:0000259" key="10">
    <source>
        <dbReference type="Pfam" id="PF21088"/>
    </source>
</evidence>
<dbReference type="InterPro" id="IPR011066">
    <property type="entry name" value="MscS_channel_C_sf"/>
</dbReference>
<evidence type="ECO:0000256" key="7">
    <source>
        <dbReference type="SAM" id="Phobius"/>
    </source>
</evidence>
<dbReference type="InterPro" id="IPR011014">
    <property type="entry name" value="MscS_channel_TM-2"/>
</dbReference>
<evidence type="ECO:0000256" key="3">
    <source>
        <dbReference type="ARBA" id="ARBA00022475"/>
    </source>
</evidence>
<comment type="similarity">
    <text evidence="2">Belongs to the MscS (TC 1.A.23) family.</text>
</comment>
<sequence length="353" mass="38706">MNKPLIWVLTVVIAVLGPLLGILARRLVDRIAAKTSARNLTLHRMGFGLARDLAMPVCSLTGLLIALSLPNGLPFSPRAVHQILEAAFMLAVTYALARLAAEVVTTVVRRITGMSGSVSLFSTVTRIVVFVLGVLITLDSVGVQITPLLGALGIGALAIALALEGTLANLFAGVHILASKTVQPGDFVKLDSGEAGWISDVNWRTTTIQDIPGNYIIVPNRKFADCILTNFHRPEQDMAIMVEVSTGYDSNLEHVEAVTMEVARQVMKEHDAGFKGADPRVRFHTFGESGIEFRVVLRTRHYEDQYLLISEFMKALHKRYRAEGITFPYPVRTLAFARDEDPRSWLPASLHTP</sequence>
<evidence type="ECO:0000313" key="12">
    <source>
        <dbReference type="Proteomes" id="UP000466794"/>
    </source>
</evidence>
<dbReference type="GO" id="GO:0055085">
    <property type="term" value="P:transmembrane transport"/>
    <property type="evidence" value="ECO:0007669"/>
    <property type="project" value="InterPro"/>
</dbReference>
<evidence type="ECO:0000259" key="9">
    <source>
        <dbReference type="Pfam" id="PF21082"/>
    </source>
</evidence>
<feature type="transmembrane region" description="Helical" evidence="7">
    <location>
        <begin position="118"/>
        <end position="138"/>
    </location>
</feature>
<organism evidence="11 12">
    <name type="scientific">Nocardia terrae</name>
    <dbReference type="NCBI Taxonomy" id="2675851"/>
    <lineage>
        <taxon>Bacteria</taxon>
        <taxon>Bacillati</taxon>
        <taxon>Actinomycetota</taxon>
        <taxon>Actinomycetes</taxon>
        <taxon>Mycobacteriales</taxon>
        <taxon>Nocardiaceae</taxon>
        <taxon>Nocardia</taxon>
    </lineage>
</organism>
<evidence type="ECO:0000256" key="2">
    <source>
        <dbReference type="ARBA" id="ARBA00008017"/>
    </source>
</evidence>
<dbReference type="GO" id="GO:0005886">
    <property type="term" value="C:plasma membrane"/>
    <property type="evidence" value="ECO:0007669"/>
    <property type="project" value="UniProtKB-SubCell"/>
</dbReference>
<dbReference type="Gene3D" id="3.30.70.100">
    <property type="match status" value="1"/>
</dbReference>
<protein>
    <submittedName>
        <fullName evidence="11">Mechanosensitive ion channel</fullName>
    </submittedName>
</protein>
<evidence type="ECO:0000256" key="4">
    <source>
        <dbReference type="ARBA" id="ARBA00022692"/>
    </source>
</evidence>
<dbReference type="Gene3D" id="2.30.30.60">
    <property type="match status" value="1"/>
</dbReference>
<dbReference type="Pfam" id="PF21082">
    <property type="entry name" value="MS_channel_3rd"/>
    <property type="match status" value="1"/>
</dbReference>
<dbReference type="InterPro" id="IPR006685">
    <property type="entry name" value="MscS_channel_2nd"/>
</dbReference>
<gene>
    <name evidence="11" type="ORF">GPX89_11555</name>
</gene>
<evidence type="ECO:0000313" key="11">
    <source>
        <dbReference type="EMBL" id="MVU77879.1"/>
    </source>
</evidence>
<evidence type="ECO:0000256" key="6">
    <source>
        <dbReference type="ARBA" id="ARBA00023136"/>
    </source>
</evidence>
<dbReference type="EMBL" id="WRPP01000002">
    <property type="protein sequence ID" value="MVU77879.1"/>
    <property type="molecule type" value="Genomic_DNA"/>
</dbReference>
<dbReference type="InterPro" id="IPR049142">
    <property type="entry name" value="MS_channel_1st"/>
</dbReference>
<dbReference type="InterPro" id="IPR049278">
    <property type="entry name" value="MS_channel_C"/>
</dbReference>
<evidence type="ECO:0000259" key="8">
    <source>
        <dbReference type="Pfam" id="PF00924"/>
    </source>
</evidence>
<feature type="transmembrane region" description="Helical" evidence="7">
    <location>
        <begin position="49"/>
        <end position="67"/>
    </location>
</feature>
<keyword evidence="4 7" id="KW-0812">Transmembrane</keyword>
<dbReference type="Pfam" id="PF00924">
    <property type="entry name" value="MS_channel_2nd"/>
    <property type="match status" value="1"/>
</dbReference>
<accession>A0A7K1UUN9</accession>
<keyword evidence="12" id="KW-1185">Reference proteome</keyword>
<keyword evidence="3" id="KW-1003">Cell membrane</keyword>
<name>A0A7K1UUN9_9NOCA</name>
<feature type="domain" description="Mechanosensitive ion channel transmembrane helices 2/3" evidence="10">
    <location>
        <begin position="123"/>
        <end position="163"/>
    </location>
</feature>
<dbReference type="InterPro" id="IPR010920">
    <property type="entry name" value="LSM_dom_sf"/>
</dbReference>
<feature type="domain" description="Mechanosensitive ion channel MscS" evidence="8">
    <location>
        <begin position="166"/>
        <end position="233"/>
    </location>
</feature>
<feature type="transmembrane region" description="Helical" evidence="7">
    <location>
        <begin position="79"/>
        <end position="97"/>
    </location>
</feature>
<dbReference type="Gene3D" id="1.10.287.1260">
    <property type="match status" value="1"/>
</dbReference>
<feature type="transmembrane region" description="Helical" evidence="7">
    <location>
        <begin position="144"/>
        <end position="163"/>
    </location>
</feature>
<reference evidence="11 12" key="1">
    <citation type="submission" date="2019-12" db="EMBL/GenBank/DDBJ databases">
        <title>Nocardia sp. nov. ET3-3 isolated from soil.</title>
        <authorList>
            <person name="Kanchanasin P."/>
            <person name="Tanasupawat S."/>
            <person name="Yuki M."/>
            <person name="Kudo T."/>
        </authorList>
    </citation>
    <scope>NUCLEOTIDE SEQUENCE [LARGE SCALE GENOMIC DNA]</scope>
    <source>
        <strain evidence="11 12">ET3-3</strain>
    </source>
</reference>
<dbReference type="Pfam" id="PF21088">
    <property type="entry name" value="MS_channel_1st"/>
    <property type="match status" value="1"/>
</dbReference>
<dbReference type="SUPFAM" id="SSF82689">
    <property type="entry name" value="Mechanosensitive channel protein MscS (YggB), C-terminal domain"/>
    <property type="match status" value="1"/>
</dbReference>
<proteinExistence type="inferred from homology"/>
<comment type="subcellular location">
    <subcellularLocation>
        <location evidence="1">Cell membrane</location>
        <topology evidence="1">Multi-pass membrane protein</topology>
    </subcellularLocation>
</comment>
<evidence type="ECO:0000256" key="1">
    <source>
        <dbReference type="ARBA" id="ARBA00004651"/>
    </source>
</evidence>
<keyword evidence="6 7" id="KW-0472">Membrane</keyword>
<dbReference type="PANTHER" id="PTHR30566:SF25">
    <property type="entry name" value="INNER MEMBRANE PROTEIN"/>
    <property type="match status" value="1"/>
</dbReference>
<feature type="domain" description="Mechanosensitive ion channel MscS C-terminal" evidence="9">
    <location>
        <begin position="242"/>
        <end position="326"/>
    </location>
</feature>